<evidence type="ECO:0000313" key="2">
    <source>
        <dbReference type="Proteomes" id="UP000607653"/>
    </source>
</evidence>
<reference evidence="1 2" key="1">
    <citation type="journal article" date="2020" name="Mol. Biol. Evol.">
        <title>Distinct Expression and Methylation Patterns for Genes with Different Fates following a Single Whole-Genome Duplication in Flowering Plants.</title>
        <authorList>
            <person name="Shi T."/>
            <person name="Rahmani R.S."/>
            <person name="Gugger P.F."/>
            <person name="Wang M."/>
            <person name="Li H."/>
            <person name="Zhang Y."/>
            <person name="Li Z."/>
            <person name="Wang Q."/>
            <person name="Van de Peer Y."/>
            <person name="Marchal K."/>
            <person name="Chen J."/>
        </authorList>
    </citation>
    <scope>NUCLEOTIDE SEQUENCE [LARGE SCALE GENOMIC DNA]</scope>
    <source>
        <tissue evidence="1">Leaf</tissue>
    </source>
</reference>
<proteinExistence type="predicted"/>
<accession>A0A822Y9X4</accession>
<comment type="caution">
    <text evidence="1">The sequence shown here is derived from an EMBL/GenBank/DDBJ whole genome shotgun (WGS) entry which is preliminary data.</text>
</comment>
<organism evidence="1 2">
    <name type="scientific">Nelumbo nucifera</name>
    <name type="common">Sacred lotus</name>
    <dbReference type="NCBI Taxonomy" id="4432"/>
    <lineage>
        <taxon>Eukaryota</taxon>
        <taxon>Viridiplantae</taxon>
        <taxon>Streptophyta</taxon>
        <taxon>Embryophyta</taxon>
        <taxon>Tracheophyta</taxon>
        <taxon>Spermatophyta</taxon>
        <taxon>Magnoliopsida</taxon>
        <taxon>Proteales</taxon>
        <taxon>Nelumbonaceae</taxon>
        <taxon>Nelumbo</taxon>
    </lineage>
</organism>
<evidence type="ECO:0000313" key="1">
    <source>
        <dbReference type="EMBL" id="DAD27936.1"/>
    </source>
</evidence>
<protein>
    <submittedName>
        <fullName evidence="1">Uncharacterized protein</fullName>
    </submittedName>
</protein>
<dbReference type="Proteomes" id="UP000607653">
    <property type="component" value="Unassembled WGS sequence"/>
</dbReference>
<sequence length="41" mass="4518">MVVNTEGSSSLSVFYLANSCISVEKESRSSSVLFLLLLLFF</sequence>
<dbReference type="EMBL" id="DUZY01000002">
    <property type="protein sequence ID" value="DAD27936.1"/>
    <property type="molecule type" value="Genomic_DNA"/>
</dbReference>
<name>A0A822Y9X4_NELNU</name>
<dbReference type="AlphaFoldDB" id="A0A822Y9X4"/>
<keyword evidence="2" id="KW-1185">Reference proteome</keyword>
<gene>
    <name evidence="1" type="ORF">HUJ06_029404</name>
</gene>